<comment type="caution">
    <text evidence="3">The sequence shown here is derived from an EMBL/GenBank/DDBJ whole genome shotgun (WGS) entry which is preliminary data.</text>
</comment>
<dbReference type="EMBL" id="JABFDB010000002">
    <property type="protein sequence ID" value="NYZ19128.1"/>
    <property type="molecule type" value="Genomic_DNA"/>
</dbReference>
<dbReference type="InterPro" id="IPR037522">
    <property type="entry name" value="HD_GYP_dom"/>
</dbReference>
<feature type="domain" description="HD-GYP" evidence="2">
    <location>
        <begin position="209"/>
        <end position="404"/>
    </location>
</feature>
<evidence type="ECO:0000259" key="2">
    <source>
        <dbReference type="PROSITE" id="PS51832"/>
    </source>
</evidence>
<organism evidence="3 4">
    <name type="scientific">Azospirillum oleiclasticum</name>
    <dbReference type="NCBI Taxonomy" id="2735135"/>
    <lineage>
        <taxon>Bacteria</taxon>
        <taxon>Pseudomonadati</taxon>
        <taxon>Pseudomonadota</taxon>
        <taxon>Alphaproteobacteria</taxon>
        <taxon>Rhodospirillales</taxon>
        <taxon>Azospirillaceae</taxon>
        <taxon>Azospirillum</taxon>
    </lineage>
</organism>
<dbReference type="SMART" id="SM00471">
    <property type="entry name" value="HDc"/>
    <property type="match status" value="1"/>
</dbReference>
<evidence type="ECO:0000313" key="4">
    <source>
        <dbReference type="Proteomes" id="UP000584642"/>
    </source>
</evidence>
<dbReference type="PANTHER" id="PTHR45228">
    <property type="entry name" value="CYCLIC DI-GMP PHOSPHODIESTERASE TM_0186-RELATED"/>
    <property type="match status" value="1"/>
</dbReference>
<dbReference type="Pfam" id="PF13487">
    <property type="entry name" value="HD_5"/>
    <property type="match status" value="1"/>
</dbReference>
<dbReference type="InterPro" id="IPR052020">
    <property type="entry name" value="Cyclic_di-GMP/3'3'-cGAMP_PDE"/>
</dbReference>
<dbReference type="InterPro" id="IPR003607">
    <property type="entry name" value="HD/PDEase_dom"/>
</dbReference>
<reference evidence="3 4" key="1">
    <citation type="submission" date="2020-05" db="EMBL/GenBank/DDBJ databases">
        <title>Azospirillum oleiclasticum sp. nov, a nitrogen-fixing and heavy crude oil-emulsifying bacterium isolated from the crude oil of Yumen Oilfield.</title>
        <authorList>
            <person name="Wu D."/>
            <person name="Cai M."/>
            <person name="Zhang X."/>
        </authorList>
    </citation>
    <scope>NUCLEOTIDE SEQUENCE [LARGE SCALE GENOMIC DNA]</scope>
    <source>
        <strain evidence="3 4">ROY-1-1-2</strain>
    </source>
</reference>
<sequence length="419" mass="46012">MERDVFRRLTIRLALASLVIAPVFGGAVWYYELERIDDAVVELATTEARAFAEQHGDALVAGRGVQERLQRFLEERAQERGGRGHFLVVELYDGGHRPIAEASLEQSASVDAAFNRGAHPFPTDGGVQYERLTLDGVLYVRVLSDLHAGPFQGHFEGLYRVAPERKARIEENVLGTVLIVIGVVVGTTLALLPVVVGLNRRLVRMNDRLLRANLEILEVLGCAIAKRDSETGSHNYRVTLYAVRLAETLGCQSESIRALVKGAFLHDVGKIAISDTILLKPGRLTTEEFAVMKTHVQHGTDIVGRSAWLEDATPVVAGHHEKFDGSGYPAGSSGSAIPRNARIFAVVDVFDALTSRRPYKEPMTFQAATTILLDGRGGHFDPDVLDGFLRIACDLHARLGNASEESLRAELLTVIERYF</sequence>
<dbReference type="Gene3D" id="1.10.3210.10">
    <property type="entry name" value="Hypothetical protein af1432"/>
    <property type="match status" value="1"/>
</dbReference>
<evidence type="ECO:0000313" key="3">
    <source>
        <dbReference type="EMBL" id="NYZ19128.1"/>
    </source>
</evidence>
<keyword evidence="1" id="KW-0472">Membrane</keyword>
<dbReference type="CDD" id="cd00077">
    <property type="entry name" value="HDc"/>
    <property type="match status" value="1"/>
</dbReference>
<gene>
    <name evidence="3" type="ORF">HND93_05345</name>
</gene>
<accession>A0ABX2T7J6</accession>
<name>A0ABX2T7J6_9PROT</name>
<feature type="transmembrane region" description="Helical" evidence="1">
    <location>
        <begin position="173"/>
        <end position="198"/>
    </location>
</feature>
<dbReference type="SUPFAM" id="SSF109604">
    <property type="entry name" value="HD-domain/PDEase-like"/>
    <property type="match status" value="1"/>
</dbReference>
<keyword evidence="1" id="KW-1133">Transmembrane helix</keyword>
<feature type="transmembrane region" description="Helical" evidence="1">
    <location>
        <begin position="12"/>
        <end position="31"/>
    </location>
</feature>
<dbReference type="Proteomes" id="UP000584642">
    <property type="component" value="Unassembled WGS sequence"/>
</dbReference>
<dbReference type="PROSITE" id="PS51832">
    <property type="entry name" value="HD_GYP"/>
    <property type="match status" value="1"/>
</dbReference>
<keyword evidence="4" id="KW-1185">Reference proteome</keyword>
<protein>
    <submittedName>
        <fullName evidence="3">HD domain-containing protein</fullName>
    </submittedName>
</protein>
<dbReference type="RefSeq" id="WP_180280904.1">
    <property type="nucleotide sequence ID" value="NZ_JABFDB010000002.1"/>
</dbReference>
<proteinExistence type="predicted"/>
<evidence type="ECO:0000256" key="1">
    <source>
        <dbReference type="SAM" id="Phobius"/>
    </source>
</evidence>
<keyword evidence="1" id="KW-0812">Transmembrane</keyword>